<name>A0A1I7WDC2_HETBA</name>
<evidence type="ECO:0000313" key="2">
    <source>
        <dbReference type="WBParaSite" id="Hba_02730"/>
    </source>
</evidence>
<sequence>MEKCWESAGKGWESAGKVLGERKNVKKWERRGKASRCAKKREVFLARDGKVVEGVGERKKCAEVDPIFDTENRI</sequence>
<dbReference type="AlphaFoldDB" id="A0A1I7WDC2"/>
<reference evidence="2" key="1">
    <citation type="submission" date="2016-11" db="UniProtKB">
        <authorList>
            <consortium name="WormBaseParasite"/>
        </authorList>
    </citation>
    <scope>IDENTIFICATION</scope>
</reference>
<keyword evidence="1" id="KW-1185">Reference proteome</keyword>
<protein>
    <submittedName>
        <fullName evidence="2">Uncharacterized protein</fullName>
    </submittedName>
</protein>
<dbReference type="Proteomes" id="UP000095283">
    <property type="component" value="Unplaced"/>
</dbReference>
<dbReference type="WBParaSite" id="Hba_02730">
    <property type="protein sequence ID" value="Hba_02730"/>
    <property type="gene ID" value="Hba_02730"/>
</dbReference>
<organism evidence="1 2">
    <name type="scientific">Heterorhabditis bacteriophora</name>
    <name type="common">Entomopathogenic nematode worm</name>
    <dbReference type="NCBI Taxonomy" id="37862"/>
    <lineage>
        <taxon>Eukaryota</taxon>
        <taxon>Metazoa</taxon>
        <taxon>Ecdysozoa</taxon>
        <taxon>Nematoda</taxon>
        <taxon>Chromadorea</taxon>
        <taxon>Rhabditida</taxon>
        <taxon>Rhabditina</taxon>
        <taxon>Rhabditomorpha</taxon>
        <taxon>Strongyloidea</taxon>
        <taxon>Heterorhabditidae</taxon>
        <taxon>Heterorhabditis</taxon>
    </lineage>
</organism>
<proteinExistence type="predicted"/>
<accession>A0A1I7WDC2</accession>
<evidence type="ECO:0000313" key="1">
    <source>
        <dbReference type="Proteomes" id="UP000095283"/>
    </source>
</evidence>